<evidence type="ECO:0000256" key="1">
    <source>
        <dbReference type="SAM" id="Phobius"/>
    </source>
</evidence>
<keyword evidence="1" id="KW-0472">Membrane</keyword>
<dbReference type="EMBL" id="ASDZ01000027">
    <property type="protein sequence ID" value="EOK11352.1"/>
    <property type="molecule type" value="Genomic_DNA"/>
</dbReference>
<proteinExistence type="predicted"/>
<protein>
    <submittedName>
        <fullName evidence="2">Uncharacterized protein</fullName>
    </submittedName>
</protein>
<sequence length="64" mass="7476">MSLIAFVSVLFGMIISNLLTDSMEKFYKCWFGLFVIAFIILDLIFKTNVTFSILERVFWWVGLS</sequence>
<dbReference type="HOGENOM" id="CLU_2860759_0_0_9"/>
<accession>R3I0D0</accession>
<organism evidence="2 3">
    <name type="scientific">Enterococcus faecalis ATCC 6055</name>
    <dbReference type="NCBI Taxonomy" id="1169311"/>
    <lineage>
        <taxon>Bacteria</taxon>
        <taxon>Bacillati</taxon>
        <taxon>Bacillota</taxon>
        <taxon>Bacilli</taxon>
        <taxon>Lactobacillales</taxon>
        <taxon>Enterococcaceae</taxon>
        <taxon>Enterococcus</taxon>
    </lineage>
</organism>
<dbReference type="PATRIC" id="fig|1169311.3.peg.2069"/>
<dbReference type="AlphaFoldDB" id="R3I0D0"/>
<evidence type="ECO:0000313" key="3">
    <source>
        <dbReference type="Proteomes" id="UP000013638"/>
    </source>
</evidence>
<dbReference type="Proteomes" id="UP000013638">
    <property type="component" value="Unassembled WGS sequence"/>
</dbReference>
<feature type="transmembrane region" description="Helical" evidence="1">
    <location>
        <begin position="30"/>
        <end position="54"/>
    </location>
</feature>
<keyword evidence="1" id="KW-0812">Transmembrane</keyword>
<evidence type="ECO:0000313" key="2">
    <source>
        <dbReference type="EMBL" id="EOK11352.1"/>
    </source>
</evidence>
<name>R3I0D0_ENTFL</name>
<reference evidence="2 3" key="1">
    <citation type="submission" date="2013-02" db="EMBL/GenBank/DDBJ databases">
        <title>The Genome Sequence of Enterococcus faecalis ATCC_6055.</title>
        <authorList>
            <consortium name="The Broad Institute Genome Sequencing Platform"/>
            <consortium name="The Broad Institute Genome Sequencing Center for Infectious Disease"/>
            <person name="Earl A.M."/>
            <person name="Gilmore M.S."/>
            <person name="Lebreton F."/>
            <person name="Walker B."/>
            <person name="Young S.K."/>
            <person name="Zeng Q."/>
            <person name="Gargeya S."/>
            <person name="Fitzgerald M."/>
            <person name="Haas B."/>
            <person name="Abouelleil A."/>
            <person name="Alvarado L."/>
            <person name="Arachchi H.M."/>
            <person name="Berlin A.M."/>
            <person name="Chapman S.B."/>
            <person name="Dewar J."/>
            <person name="Goldberg J."/>
            <person name="Griggs A."/>
            <person name="Gujja S."/>
            <person name="Hansen M."/>
            <person name="Howarth C."/>
            <person name="Imamovic A."/>
            <person name="Larimer J."/>
            <person name="McCowan C."/>
            <person name="Murphy C."/>
            <person name="Neiman D."/>
            <person name="Pearson M."/>
            <person name="Priest M."/>
            <person name="Roberts A."/>
            <person name="Saif S."/>
            <person name="Shea T."/>
            <person name="Sisk P."/>
            <person name="Sykes S."/>
            <person name="Wortman J."/>
            <person name="Nusbaum C."/>
            <person name="Birren B."/>
        </authorList>
    </citation>
    <scope>NUCLEOTIDE SEQUENCE [LARGE SCALE GENOMIC DNA]</scope>
    <source>
        <strain evidence="2 3">ATCC 6055</strain>
    </source>
</reference>
<keyword evidence="1" id="KW-1133">Transmembrane helix</keyword>
<gene>
    <name evidence="2" type="ORF">WOU_02097</name>
</gene>
<comment type="caution">
    <text evidence="2">The sequence shown here is derived from an EMBL/GenBank/DDBJ whole genome shotgun (WGS) entry which is preliminary data.</text>
</comment>